<name>A0AAD9Y876_COLKA</name>
<gene>
    <name evidence="1" type="ORF">CKAH01_06421</name>
</gene>
<evidence type="ECO:0000313" key="2">
    <source>
        <dbReference type="Proteomes" id="UP001281614"/>
    </source>
</evidence>
<proteinExistence type="predicted"/>
<dbReference type="EMBL" id="VYYT01000267">
    <property type="protein sequence ID" value="KAK2751235.1"/>
    <property type="molecule type" value="Genomic_DNA"/>
</dbReference>
<accession>A0AAD9Y876</accession>
<keyword evidence="2" id="KW-1185">Reference proteome</keyword>
<protein>
    <submittedName>
        <fullName evidence="1">Uncharacterized protein</fullName>
    </submittedName>
</protein>
<reference evidence="1" key="1">
    <citation type="submission" date="2023-02" db="EMBL/GenBank/DDBJ databases">
        <title>Colletotrichum kahawae CIFC_Que2 genome sequencing and assembly.</title>
        <authorList>
            <person name="Baroncelli R."/>
        </authorList>
    </citation>
    <scope>NUCLEOTIDE SEQUENCE</scope>
    <source>
        <strain evidence="1">CIFC_Que2</strain>
    </source>
</reference>
<sequence>MDDEDEVRTFLGSTRLCRHFNLECSRFDPPTRLQGRKFCTGLHQIHLASSITIPIELVSEQLGIALADPYNEALKRMECSKRGITQNVVSATRRPTVYGIHQLPKKC</sequence>
<organism evidence="1 2">
    <name type="scientific">Colletotrichum kahawae</name>
    <name type="common">Coffee berry disease fungus</name>
    <dbReference type="NCBI Taxonomy" id="34407"/>
    <lineage>
        <taxon>Eukaryota</taxon>
        <taxon>Fungi</taxon>
        <taxon>Dikarya</taxon>
        <taxon>Ascomycota</taxon>
        <taxon>Pezizomycotina</taxon>
        <taxon>Sordariomycetes</taxon>
        <taxon>Hypocreomycetidae</taxon>
        <taxon>Glomerellales</taxon>
        <taxon>Glomerellaceae</taxon>
        <taxon>Colletotrichum</taxon>
        <taxon>Colletotrichum gloeosporioides species complex</taxon>
    </lineage>
</organism>
<evidence type="ECO:0000313" key="1">
    <source>
        <dbReference type="EMBL" id="KAK2751235.1"/>
    </source>
</evidence>
<dbReference type="AlphaFoldDB" id="A0AAD9Y876"/>
<dbReference type="Proteomes" id="UP001281614">
    <property type="component" value="Unassembled WGS sequence"/>
</dbReference>
<comment type="caution">
    <text evidence="1">The sequence shown here is derived from an EMBL/GenBank/DDBJ whole genome shotgun (WGS) entry which is preliminary data.</text>
</comment>